<evidence type="ECO:0000313" key="2">
    <source>
        <dbReference type="Proteomes" id="UP000246104"/>
    </source>
</evidence>
<evidence type="ECO:0008006" key="3">
    <source>
        <dbReference type="Google" id="ProtNLM"/>
    </source>
</evidence>
<comment type="caution">
    <text evidence="1">The sequence shown here is derived from an EMBL/GenBank/DDBJ whole genome shotgun (WGS) entry which is preliminary data.</text>
</comment>
<protein>
    <recommendedName>
        <fullName evidence="3">HEPN domain-containing protein</fullName>
    </recommendedName>
</protein>
<proteinExistence type="predicted"/>
<reference evidence="1 2" key="1">
    <citation type="submission" date="2018-02" db="EMBL/GenBank/DDBJ databases">
        <title>Genomic Reconstructions from Amazon Rainforest and Pasture Soil Reveal Novel Insights into the Physiology of Candidate Phyla in Tropical Sites.</title>
        <authorList>
            <person name="Kroeger M.E."/>
            <person name="Delmont T."/>
            <person name="Eren A.M."/>
            <person name="Guo J."/>
            <person name="Meyer K.M."/>
            <person name="Khan K."/>
            <person name="Rodrigues J.L.M."/>
            <person name="Bohannan B.J.M."/>
            <person name="Tringe S."/>
            <person name="Borges C.D."/>
            <person name="Tiedje J."/>
            <person name="Tsai S.M."/>
            <person name="Nusslein K."/>
        </authorList>
    </citation>
    <scope>NUCLEOTIDE SEQUENCE [LARGE SCALE GENOMIC DNA]</scope>
    <source>
        <strain evidence="1">Amazon FNV 2010 28 9</strain>
    </source>
</reference>
<dbReference type="EMBL" id="PSRQ01000052">
    <property type="protein sequence ID" value="PWU22920.1"/>
    <property type="molecule type" value="Genomic_DNA"/>
</dbReference>
<dbReference type="AlphaFoldDB" id="A0A317JQI1"/>
<dbReference type="Proteomes" id="UP000246104">
    <property type="component" value="Unassembled WGS sequence"/>
</dbReference>
<gene>
    <name evidence="1" type="ORF">C5B42_04610</name>
</gene>
<sequence>MPKLEREAAHDAWKAKIVEIRDRAHEVSEKARSGENPETTKFDLKSSSYLAYSLVCSLAIQLDVFLATEEEELPHFIHVLESSLTFIEALLLQIEEKIAGKE</sequence>
<accession>A0A317JQI1</accession>
<organism evidence="1 2">
    <name type="scientific">Candidatus Cerribacteria bacterium 'Amazon FNV 2010 28 9'</name>
    <dbReference type="NCBI Taxonomy" id="2081795"/>
    <lineage>
        <taxon>Bacteria</taxon>
        <taxon>Candidatus Cerribacteria</taxon>
    </lineage>
</organism>
<evidence type="ECO:0000313" key="1">
    <source>
        <dbReference type="EMBL" id="PWU22920.1"/>
    </source>
</evidence>
<name>A0A317JQI1_9BACT</name>